<organism evidence="1 2">
    <name type="scientific">Tuber borchii</name>
    <name type="common">White truffle</name>
    <dbReference type="NCBI Taxonomy" id="42251"/>
    <lineage>
        <taxon>Eukaryota</taxon>
        <taxon>Fungi</taxon>
        <taxon>Dikarya</taxon>
        <taxon>Ascomycota</taxon>
        <taxon>Pezizomycotina</taxon>
        <taxon>Pezizomycetes</taxon>
        <taxon>Pezizales</taxon>
        <taxon>Tuberaceae</taxon>
        <taxon>Tuber</taxon>
    </lineage>
</organism>
<dbReference type="EMBL" id="NESQ01000354">
    <property type="protein sequence ID" value="PUU73691.1"/>
    <property type="molecule type" value="Genomic_DNA"/>
</dbReference>
<keyword evidence="2" id="KW-1185">Reference proteome</keyword>
<evidence type="ECO:0000313" key="1">
    <source>
        <dbReference type="EMBL" id="PUU73691.1"/>
    </source>
</evidence>
<accession>A0A2T6ZDW4</accession>
<gene>
    <name evidence="1" type="ORF">B9Z19DRAFT_1111067</name>
</gene>
<proteinExistence type="predicted"/>
<dbReference type="Proteomes" id="UP000244722">
    <property type="component" value="Unassembled WGS sequence"/>
</dbReference>
<dbReference type="AlphaFoldDB" id="A0A2T6ZDW4"/>
<reference evidence="1 2" key="1">
    <citation type="submission" date="2017-04" db="EMBL/GenBank/DDBJ databases">
        <title>Draft genome sequence of Tuber borchii Vittad., a whitish edible truffle.</title>
        <authorList>
            <consortium name="DOE Joint Genome Institute"/>
            <person name="Murat C."/>
            <person name="Kuo A."/>
            <person name="Barry K.W."/>
            <person name="Clum A."/>
            <person name="Dockter R.B."/>
            <person name="Fauchery L."/>
            <person name="Iotti M."/>
            <person name="Kohler A."/>
            <person name="Labutti K."/>
            <person name="Lindquist E.A."/>
            <person name="Lipzen A."/>
            <person name="Ohm R.A."/>
            <person name="Wang M."/>
            <person name="Grigoriev I.V."/>
            <person name="Zambonelli A."/>
            <person name="Martin F.M."/>
        </authorList>
    </citation>
    <scope>NUCLEOTIDE SEQUENCE [LARGE SCALE GENOMIC DNA]</scope>
    <source>
        <strain evidence="1 2">Tbo3840</strain>
    </source>
</reference>
<name>A0A2T6ZDW4_TUBBO</name>
<sequence length="267" mass="30111">MFRRATKLAFKPAGICRYLPHVRAITTTAPKNGKTTTTATTKLKYQKAYSKMNTQETEERLGLIFKKFERDAVSISQMLADAKPEFKGLGEEQVEGTKKKIFNNIIDLINVEGYPSEANDDFNKANVNDLVAFILPIVTAFQRGTGRELRLQRERDIITTNFIGNGDHKFAFVVEAQKAFIGQARRLCMLALKEMGDNNPGGVLYGFVTSGDCWRIIRYQGGIFTQTDPVQVVFRTMEHEKEKWLKESSIIVDFLHAALRSGGFVAE</sequence>
<comment type="caution">
    <text evidence="1">The sequence shown here is derived from an EMBL/GenBank/DDBJ whole genome shotgun (WGS) entry which is preliminary data.</text>
</comment>
<evidence type="ECO:0000313" key="2">
    <source>
        <dbReference type="Proteomes" id="UP000244722"/>
    </source>
</evidence>
<dbReference type="OrthoDB" id="5355583at2759"/>
<protein>
    <submittedName>
        <fullName evidence="1">Uncharacterized protein</fullName>
    </submittedName>
</protein>